<dbReference type="InterPro" id="IPR001245">
    <property type="entry name" value="Ser-Thr/Tyr_kinase_cat_dom"/>
</dbReference>
<proteinExistence type="predicted"/>
<comment type="caution">
    <text evidence="2">The sequence shown here is derived from an EMBL/GenBank/DDBJ whole genome shotgun (WGS) entry which is preliminary data.</text>
</comment>
<dbReference type="GO" id="GO:0043235">
    <property type="term" value="C:receptor complex"/>
    <property type="evidence" value="ECO:0007669"/>
    <property type="project" value="TreeGrafter"/>
</dbReference>
<sequence length="147" mass="17014">MLQVNATESDKRDLIKELDTIKQLKPHPHVIKLLGCVTKSEMSLLLFYEYVPFGDLLGYLRKGRGLNDNYYKDPKKKPNQCYLGLKKLLKVQKIACMCFSRLTSKKPSSMSWIGQMVTLKLADFGMARDVQRQNIYERKTKGRLPVE</sequence>
<dbReference type="AlphaFoldDB" id="A0AAU9XYT3"/>
<accession>A0AAU9XYT3</accession>
<gene>
    <name evidence="2" type="ORF">PMEA_00032855</name>
</gene>
<dbReference type="Gene3D" id="3.30.200.20">
    <property type="entry name" value="Phosphorylase Kinase, domain 1"/>
    <property type="match status" value="1"/>
</dbReference>
<dbReference type="InterPro" id="IPR050122">
    <property type="entry name" value="RTK"/>
</dbReference>
<dbReference type="PROSITE" id="PS50011">
    <property type="entry name" value="PROTEIN_KINASE_DOM"/>
    <property type="match status" value="1"/>
</dbReference>
<feature type="domain" description="Protein kinase" evidence="1">
    <location>
        <begin position="1"/>
        <end position="147"/>
    </location>
</feature>
<dbReference type="PANTHER" id="PTHR24416">
    <property type="entry name" value="TYROSINE-PROTEIN KINASE RECEPTOR"/>
    <property type="match status" value="1"/>
</dbReference>
<reference evidence="2 3" key="1">
    <citation type="submission" date="2022-05" db="EMBL/GenBank/DDBJ databases">
        <authorList>
            <consortium name="Genoscope - CEA"/>
            <person name="William W."/>
        </authorList>
    </citation>
    <scope>NUCLEOTIDE SEQUENCE [LARGE SCALE GENOMIC DNA]</scope>
</reference>
<evidence type="ECO:0000313" key="2">
    <source>
        <dbReference type="EMBL" id="CAH3161372.1"/>
    </source>
</evidence>
<dbReference type="GO" id="GO:0004714">
    <property type="term" value="F:transmembrane receptor protein tyrosine kinase activity"/>
    <property type="evidence" value="ECO:0007669"/>
    <property type="project" value="TreeGrafter"/>
</dbReference>
<dbReference type="GO" id="GO:0005886">
    <property type="term" value="C:plasma membrane"/>
    <property type="evidence" value="ECO:0007669"/>
    <property type="project" value="TreeGrafter"/>
</dbReference>
<name>A0AAU9XYT3_9CNID</name>
<protein>
    <recommendedName>
        <fullName evidence="1">Protein kinase domain-containing protein</fullName>
    </recommendedName>
</protein>
<dbReference type="GO" id="GO:0007169">
    <property type="term" value="P:cell surface receptor protein tyrosine kinase signaling pathway"/>
    <property type="evidence" value="ECO:0007669"/>
    <property type="project" value="TreeGrafter"/>
</dbReference>
<dbReference type="GO" id="GO:0005524">
    <property type="term" value="F:ATP binding"/>
    <property type="evidence" value="ECO:0007669"/>
    <property type="project" value="InterPro"/>
</dbReference>
<dbReference type="Pfam" id="PF07714">
    <property type="entry name" value="PK_Tyr_Ser-Thr"/>
    <property type="match status" value="1"/>
</dbReference>
<dbReference type="PANTHER" id="PTHR24416:SF611">
    <property type="entry name" value="TYROSINE-PROTEIN KINASE TRANSMEMBRANE RECEPTOR ROR"/>
    <property type="match status" value="1"/>
</dbReference>
<organism evidence="2 3">
    <name type="scientific">Pocillopora meandrina</name>
    <dbReference type="NCBI Taxonomy" id="46732"/>
    <lineage>
        <taxon>Eukaryota</taxon>
        <taxon>Metazoa</taxon>
        <taxon>Cnidaria</taxon>
        <taxon>Anthozoa</taxon>
        <taxon>Hexacorallia</taxon>
        <taxon>Scleractinia</taxon>
        <taxon>Astrocoeniina</taxon>
        <taxon>Pocilloporidae</taxon>
        <taxon>Pocillopora</taxon>
    </lineage>
</organism>
<evidence type="ECO:0000259" key="1">
    <source>
        <dbReference type="PROSITE" id="PS50011"/>
    </source>
</evidence>
<dbReference type="SUPFAM" id="SSF56112">
    <property type="entry name" value="Protein kinase-like (PK-like)"/>
    <property type="match status" value="1"/>
</dbReference>
<evidence type="ECO:0000313" key="3">
    <source>
        <dbReference type="Proteomes" id="UP001159428"/>
    </source>
</evidence>
<dbReference type="InterPro" id="IPR000719">
    <property type="entry name" value="Prot_kinase_dom"/>
</dbReference>
<dbReference type="InterPro" id="IPR011009">
    <property type="entry name" value="Kinase-like_dom_sf"/>
</dbReference>
<dbReference type="Proteomes" id="UP001159428">
    <property type="component" value="Unassembled WGS sequence"/>
</dbReference>
<keyword evidence="3" id="KW-1185">Reference proteome</keyword>
<dbReference type="EMBL" id="CALNXJ010000079">
    <property type="protein sequence ID" value="CAH3161372.1"/>
    <property type="molecule type" value="Genomic_DNA"/>
</dbReference>